<dbReference type="PROSITE" id="PS51257">
    <property type="entry name" value="PROKAR_LIPOPROTEIN"/>
    <property type="match status" value="1"/>
</dbReference>
<dbReference type="AlphaFoldDB" id="A0ABD5PEA5"/>
<sequence>MKRRAFLSVAVGAASAGCMAGLPGPTGPRNPPNEPANDPREEPDRRPLVVESFRFADAGDGNLLATVVVRNRSDQTRSATVVGTVEVDGDRSVETAEGVEVPAGGQVAVDLTYDVPYEEFDRNGSFQPRLE</sequence>
<protein>
    <submittedName>
        <fullName evidence="2">Transcriptional initiation protein Tat</fullName>
    </submittedName>
</protein>
<evidence type="ECO:0000313" key="3">
    <source>
        <dbReference type="Proteomes" id="UP001595921"/>
    </source>
</evidence>
<comment type="caution">
    <text evidence="2">The sequence shown here is derived from an EMBL/GenBank/DDBJ whole genome shotgun (WGS) entry which is preliminary data.</text>
</comment>
<dbReference type="EMBL" id="JBHSDS010000007">
    <property type="protein sequence ID" value="MFC4358849.1"/>
    <property type="molecule type" value="Genomic_DNA"/>
</dbReference>
<name>A0ABD5PEA5_9EURY</name>
<dbReference type="RefSeq" id="WP_267619769.1">
    <property type="nucleotide sequence ID" value="NZ_JAODIW010000004.1"/>
</dbReference>
<accession>A0ABD5PEA5</accession>
<evidence type="ECO:0000256" key="1">
    <source>
        <dbReference type="SAM" id="MobiDB-lite"/>
    </source>
</evidence>
<reference evidence="2 3" key="1">
    <citation type="journal article" date="2019" name="Int. J. Syst. Evol. Microbiol.">
        <title>The Global Catalogue of Microorganisms (GCM) 10K type strain sequencing project: providing services to taxonomists for standard genome sequencing and annotation.</title>
        <authorList>
            <consortium name="The Broad Institute Genomics Platform"/>
            <consortium name="The Broad Institute Genome Sequencing Center for Infectious Disease"/>
            <person name="Wu L."/>
            <person name="Ma J."/>
        </authorList>
    </citation>
    <scope>NUCLEOTIDE SEQUENCE [LARGE SCALE GENOMIC DNA]</scope>
    <source>
        <strain evidence="2 3">CGMCC 1.12553</strain>
    </source>
</reference>
<gene>
    <name evidence="2" type="ORF">ACFO0N_12945</name>
</gene>
<evidence type="ECO:0000313" key="2">
    <source>
        <dbReference type="EMBL" id="MFC4358849.1"/>
    </source>
</evidence>
<feature type="region of interest" description="Disordered" evidence="1">
    <location>
        <begin position="17"/>
        <end position="46"/>
    </location>
</feature>
<feature type="compositionally biased region" description="Pro residues" evidence="1">
    <location>
        <begin position="25"/>
        <end position="34"/>
    </location>
</feature>
<feature type="compositionally biased region" description="Basic and acidic residues" evidence="1">
    <location>
        <begin position="37"/>
        <end position="46"/>
    </location>
</feature>
<dbReference type="Proteomes" id="UP001595921">
    <property type="component" value="Unassembled WGS sequence"/>
</dbReference>
<keyword evidence="3" id="KW-1185">Reference proteome</keyword>
<organism evidence="2 3">
    <name type="scientific">Halobium salinum</name>
    <dbReference type="NCBI Taxonomy" id="1364940"/>
    <lineage>
        <taxon>Archaea</taxon>
        <taxon>Methanobacteriati</taxon>
        <taxon>Methanobacteriota</taxon>
        <taxon>Stenosarchaea group</taxon>
        <taxon>Halobacteria</taxon>
        <taxon>Halobacteriales</taxon>
        <taxon>Haloferacaceae</taxon>
        <taxon>Halobium</taxon>
    </lineage>
</organism>
<proteinExistence type="predicted"/>